<feature type="chain" id="PRO_5009526846" description="Outer membrane protein beta-barrel domain-containing protein" evidence="1">
    <location>
        <begin position="27"/>
        <end position="267"/>
    </location>
</feature>
<evidence type="ECO:0000313" key="2">
    <source>
        <dbReference type="EMBL" id="OGI48688.1"/>
    </source>
</evidence>
<evidence type="ECO:0000313" key="3">
    <source>
        <dbReference type="Proteomes" id="UP000178885"/>
    </source>
</evidence>
<dbReference type="Proteomes" id="UP000178885">
    <property type="component" value="Unassembled WGS sequence"/>
</dbReference>
<dbReference type="EMBL" id="MFSU01000022">
    <property type="protein sequence ID" value="OGI48688.1"/>
    <property type="molecule type" value="Genomic_DNA"/>
</dbReference>
<evidence type="ECO:0008006" key="4">
    <source>
        <dbReference type="Google" id="ProtNLM"/>
    </source>
</evidence>
<proteinExistence type="predicted"/>
<keyword evidence="1" id="KW-0732">Signal</keyword>
<comment type="caution">
    <text evidence="2">The sequence shown here is derived from an EMBL/GenBank/DDBJ whole genome shotgun (WGS) entry which is preliminary data.</text>
</comment>
<dbReference type="AlphaFoldDB" id="A0A1F6TU67"/>
<reference evidence="2 3" key="1">
    <citation type="journal article" date="2016" name="Nat. Commun.">
        <title>Thousands of microbial genomes shed light on interconnected biogeochemical processes in an aquifer system.</title>
        <authorList>
            <person name="Anantharaman K."/>
            <person name="Brown C.T."/>
            <person name="Hug L.A."/>
            <person name="Sharon I."/>
            <person name="Castelle C.J."/>
            <person name="Probst A.J."/>
            <person name="Thomas B.C."/>
            <person name="Singh A."/>
            <person name="Wilkins M.J."/>
            <person name="Karaoz U."/>
            <person name="Brodie E.L."/>
            <person name="Williams K.H."/>
            <person name="Hubbard S.S."/>
            <person name="Banfield J.F."/>
        </authorList>
    </citation>
    <scope>NUCLEOTIDE SEQUENCE [LARGE SCALE GENOMIC DNA]</scope>
</reference>
<gene>
    <name evidence="2" type="ORF">A2151_07315</name>
</gene>
<evidence type="ECO:0000256" key="1">
    <source>
        <dbReference type="SAM" id="SignalP"/>
    </source>
</evidence>
<organism evidence="2 3">
    <name type="scientific">Candidatus Muproteobacteria bacterium RBG_16_65_34</name>
    <dbReference type="NCBI Taxonomy" id="1817760"/>
    <lineage>
        <taxon>Bacteria</taxon>
        <taxon>Pseudomonadati</taxon>
        <taxon>Pseudomonadota</taxon>
        <taxon>Candidatus Muproteobacteria</taxon>
    </lineage>
</organism>
<feature type="signal peptide" evidence="1">
    <location>
        <begin position="1"/>
        <end position="26"/>
    </location>
</feature>
<protein>
    <recommendedName>
        <fullName evidence="4">Outer membrane protein beta-barrel domain-containing protein</fullName>
    </recommendedName>
</protein>
<sequence length="267" mass="28683">MNAKNSPAKRFFLAVSLLLYGAHALADSSAVQATNFQLGFASGDTYVSGSRDSNTYGINGSVTFPLLAYLGGSLSGAYAHTNLAANFPSETGTSTSASARPLCSVDRDDLAAGLFVRDPTIGRVGIGYGAGRTQSHCDATFLSTGTDTLETRNYAADAAYYFSKATLAIARTRTRLEAGGDLNSSTLTASWYPTNNARATLSAGGLDFKNTYSLGLDYQPEFLDNSLSLLFAYTARQQAIEARFLTIGLSYYFDKRVDLITRDRQYR</sequence>
<name>A0A1F6TU67_9PROT</name>
<accession>A0A1F6TU67</accession>